<feature type="domain" description="RNA-binding protein AU-1/Ribonuclease E/G" evidence="8">
    <location>
        <begin position="101"/>
        <end position="190"/>
    </location>
</feature>
<name>A0A1I6TFE8_9RHOB</name>
<dbReference type="GO" id="GO:0046872">
    <property type="term" value="F:metal ion binding"/>
    <property type="evidence" value="ECO:0007669"/>
    <property type="project" value="UniProtKB-KW"/>
</dbReference>
<evidence type="ECO:0000256" key="7">
    <source>
        <dbReference type="ARBA" id="ARBA00022884"/>
    </source>
</evidence>
<comment type="cofactor">
    <cofactor evidence="1">
        <name>Mg(2+)</name>
        <dbReference type="ChEBI" id="CHEBI:18420"/>
    </cofactor>
</comment>
<dbReference type="RefSeq" id="WP_092425402.1">
    <property type="nucleotide sequence ID" value="NZ_FNCL01000006.1"/>
</dbReference>
<dbReference type="GO" id="GO:0003723">
    <property type="term" value="F:RNA binding"/>
    <property type="evidence" value="ECO:0007669"/>
    <property type="project" value="UniProtKB-KW"/>
</dbReference>
<evidence type="ECO:0000256" key="3">
    <source>
        <dbReference type="ARBA" id="ARBA00022723"/>
    </source>
</evidence>
<accession>A0A1I6TFE8</accession>
<dbReference type="Proteomes" id="UP000199392">
    <property type="component" value="Unassembled WGS sequence"/>
</dbReference>
<dbReference type="OrthoDB" id="9804278at2"/>
<keyword evidence="4" id="KW-0255">Endonuclease</keyword>
<dbReference type="GO" id="GO:0004519">
    <property type="term" value="F:endonuclease activity"/>
    <property type="evidence" value="ECO:0007669"/>
    <property type="project" value="UniProtKB-KW"/>
</dbReference>
<evidence type="ECO:0000256" key="6">
    <source>
        <dbReference type="ARBA" id="ARBA00022842"/>
    </source>
</evidence>
<evidence type="ECO:0000256" key="2">
    <source>
        <dbReference type="ARBA" id="ARBA00022722"/>
    </source>
</evidence>
<keyword evidence="6" id="KW-0460">Magnesium</keyword>
<keyword evidence="10" id="KW-1185">Reference proteome</keyword>
<keyword evidence="2" id="KW-0540">Nuclease</keyword>
<evidence type="ECO:0000259" key="8">
    <source>
        <dbReference type="Pfam" id="PF10150"/>
    </source>
</evidence>
<evidence type="ECO:0000313" key="9">
    <source>
        <dbReference type="EMBL" id="SFS87920.1"/>
    </source>
</evidence>
<dbReference type="GO" id="GO:0004540">
    <property type="term" value="F:RNA nuclease activity"/>
    <property type="evidence" value="ECO:0007669"/>
    <property type="project" value="InterPro"/>
</dbReference>
<sequence>MKGRTIALDHLGEAQAAALIVDGKLEDLLIESDHARPGTIYRGIAQRPMKGQGGMFLDTPEGSAFLRQVKGLAPGQPLIVQVTGFAEPGKAIPVTTRILFKSRYAIVTPGAPGLNISRRIKDEDIRESLLEIAHEVMPGAKEAENGLILRSSCAHGDPEEIAEDIAAMAQLCAQVMADVSGKAELLVEGDGPHELAWREWEEGDVDAEPGAFERHDVHEMIAALQRPLVPLPGGGSMSIEPTRALVAVDVNTGGDTSPAAGLKANIAALRELPRQLRLRGLGGQVIVDPAPIPKKERRQLETVLRAALKTDATETILAGWTQLGLMELQRKRERVPLSEVLKPGMLP</sequence>
<proteinExistence type="predicted"/>
<keyword evidence="3" id="KW-0479">Metal-binding</keyword>
<keyword evidence="5" id="KW-0378">Hydrolase</keyword>
<dbReference type="PANTHER" id="PTHR30001:SF1">
    <property type="entry name" value="RIBONUCLEASE E_G-LIKE PROTEIN, CHLOROPLASTIC"/>
    <property type="match status" value="1"/>
</dbReference>
<dbReference type="GO" id="GO:0016787">
    <property type="term" value="F:hydrolase activity"/>
    <property type="evidence" value="ECO:0007669"/>
    <property type="project" value="UniProtKB-KW"/>
</dbReference>
<gene>
    <name evidence="9" type="ORF">SAMN04488050_10632</name>
</gene>
<keyword evidence="7" id="KW-0694">RNA-binding</keyword>
<dbReference type="PANTHER" id="PTHR30001">
    <property type="entry name" value="RIBONUCLEASE"/>
    <property type="match status" value="1"/>
</dbReference>
<evidence type="ECO:0000256" key="5">
    <source>
        <dbReference type="ARBA" id="ARBA00022801"/>
    </source>
</evidence>
<dbReference type="STRING" id="311180.SAMN04488050_10632"/>
<evidence type="ECO:0000256" key="1">
    <source>
        <dbReference type="ARBA" id="ARBA00001946"/>
    </source>
</evidence>
<dbReference type="InterPro" id="IPR019307">
    <property type="entry name" value="RNA-bd_AU-1/RNase_E/G"/>
</dbReference>
<feature type="domain" description="RNA-binding protein AU-1/Ribonuclease E/G" evidence="8">
    <location>
        <begin position="210"/>
        <end position="332"/>
    </location>
</feature>
<reference evidence="10" key="1">
    <citation type="submission" date="2016-10" db="EMBL/GenBank/DDBJ databases">
        <authorList>
            <person name="Varghese N."/>
            <person name="Submissions S."/>
        </authorList>
    </citation>
    <scope>NUCLEOTIDE SEQUENCE [LARGE SCALE GENOMIC DNA]</scope>
    <source>
        <strain evidence="10">DSM 26894</strain>
    </source>
</reference>
<dbReference type="GO" id="GO:0006364">
    <property type="term" value="P:rRNA processing"/>
    <property type="evidence" value="ECO:0007669"/>
    <property type="project" value="TreeGrafter"/>
</dbReference>
<dbReference type="Pfam" id="PF10150">
    <property type="entry name" value="RNase_E_G"/>
    <property type="match status" value="2"/>
</dbReference>
<dbReference type="GO" id="GO:0005737">
    <property type="term" value="C:cytoplasm"/>
    <property type="evidence" value="ECO:0007669"/>
    <property type="project" value="TreeGrafter"/>
</dbReference>
<evidence type="ECO:0000313" key="10">
    <source>
        <dbReference type="Proteomes" id="UP000199392"/>
    </source>
</evidence>
<evidence type="ECO:0000256" key="4">
    <source>
        <dbReference type="ARBA" id="ARBA00022759"/>
    </source>
</evidence>
<dbReference type="InterPro" id="IPR004659">
    <property type="entry name" value="RNase_E/G"/>
</dbReference>
<dbReference type="EMBL" id="FOZW01000006">
    <property type="protein sequence ID" value="SFS87920.1"/>
    <property type="molecule type" value="Genomic_DNA"/>
</dbReference>
<protein>
    <submittedName>
        <fullName evidence="9">Ribonuclease, Rne/Rng family</fullName>
    </submittedName>
</protein>
<organism evidence="9 10">
    <name type="scientific">Alloyangia pacifica</name>
    <dbReference type="NCBI Taxonomy" id="311180"/>
    <lineage>
        <taxon>Bacteria</taxon>
        <taxon>Pseudomonadati</taxon>
        <taxon>Pseudomonadota</taxon>
        <taxon>Alphaproteobacteria</taxon>
        <taxon>Rhodobacterales</taxon>
        <taxon>Roseobacteraceae</taxon>
        <taxon>Alloyangia</taxon>
    </lineage>
</organism>
<dbReference type="AlphaFoldDB" id="A0A1I6TFE8"/>